<organism evidence="10 11">
    <name type="scientific">Prymnesium parvum</name>
    <name type="common">Toxic golden alga</name>
    <dbReference type="NCBI Taxonomy" id="97485"/>
    <lineage>
        <taxon>Eukaryota</taxon>
        <taxon>Haptista</taxon>
        <taxon>Haptophyta</taxon>
        <taxon>Prymnesiophyceae</taxon>
        <taxon>Prymnesiales</taxon>
        <taxon>Prymnesiaceae</taxon>
        <taxon>Prymnesium</taxon>
    </lineage>
</organism>
<dbReference type="InterPro" id="IPR001849">
    <property type="entry name" value="PH_domain"/>
</dbReference>
<dbReference type="InterPro" id="IPR000048">
    <property type="entry name" value="IQ_motif_EF-hand-BS"/>
</dbReference>
<dbReference type="GO" id="GO:0016020">
    <property type="term" value="C:membrane"/>
    <property type="evidence" value="ECO:0007669"/>
    <property type="project" value="TreeGrafter"/>
</dbReference>
<dbReference type="AlphaFoldDB" id="A0AB34JIQ5"/>
<feature type="region of interest" description="Actin-binding" evidence="6">
    <location>
        <begin position="616"/>
        <end position="638"/>
    </location>
</feature>
<comment type="similarity">
    <text evidence="6">Belongs to the TRAFAC class myosin-kinesin ATPase superfamily. Myosin family.</text>
</comment>
<dbReference type="SUPFAM" id="SSF50729">
    <property type="entry name" value="PH domain-like"/>
    <property type="match status" value="1"/>
</dbReference>
<keyword evidence="5 6" id="KW-0009">Actin-binding</keyword>
<dbReference type="Pfam" id="PF00063">
    <property type="entry name" value="Myosin_head"/>
    <property type="match status" value="1"/>
</dbReference>
<evidence type="ECO:0000256" key="2">
    <source>
        <dbReference type="ARBA" id="ARBA00022840"/>
    </source>
</evidence>
<keyword evidence="1 6" id="KW-0547">Nucleotide-binding</keyword>
<feature type="binding site" evidence="6">
    <location>
        <begin position="122"/>
        <end position="129"/>
    </location>
    <ligand>
        <name>ATP</name>
        <dbReference type="ChEBI" id="CHEBI:30616"/>
    </ligand>
</feature>
<sequence>MTMTDPPETLESSTGAKHYSDCTQLPTLTDDALLANTIARSAAKLPYTFTGTRILLSVNPCEPIPALYDEPAMRAALETGPLALAQNTMGVAPHLFTAAETAYANLFEERTSVRNQSIVVSGVSGAGKTEATKLVTQYLCWRAAGGAMDEAGKEVIECLSASSDVLEAFGNCATSNNGNSSRFGKFTRASFSHGGMLQSAVVSCFLLEKSRLTTASAESGDSTFHILHQLAAHARHSNGRRDDAHRYVVSAAPSAASAHLDRTEAAMQRLGIQSEEVFSLLSGMLHLGDITFEAKDKPTSAVAIGDDEAVISAGCGKEILQAAEELLGIEGLEMALTRKLVKAAQGIETVSSPLKPETAARTRDGVCKAIYVRLFDWVVSKINEALRGGGKEGGDEKASSQDATRGWIGMLDVFGFEVFETNSLEQLCINYANEKLQGFFLQSIFDGEQALYLEEKIPWASIAAPDNSHCIKALEDVPHGVLTLLTDTCRLDRDVVTDEMFCERLNIVNPSCMQAVAALDQKARAHFRPKQVFILEHFVQPVHYTAADFLEKNCDSTSAEIEAALAASRQPLMRELFSVCRAARGPSEDAAADAAWKGSAEGGAASFTSRTFALSLRQLMQSLEATAPFFIRCIKPNDELSPGYCTSALVHRQLRACGMLQATHMIRTMYPSRAAYDHIYSVYVGAAPRGLADLSPRAFVAAVCGAFDASPAEYQLGATRVFFTYDCPTYLTQLCQGAAVGTQGVLERSVLTWKLVLWQREHAVVCGLRRWLERATNTSRPTLESTESVQRYRALRREMVVASIRARAATRVQRRARGLHARAEYAAHLTARRRQRAATALQAAARGGAARRWCRRTFAEERAAAAALQAAVRRTRACRRYGALRAAARRIQAAARAYLARRHRAATRIQAAARRTLFRNLLPAAYSAACKLQAKWRSVRVRLLARGLATAVSELREGAVLWKYYEGGLRTEHQRRVWLSDDLDHLYWSKDLLPTGGTSAPKSIELATVSAVSDGVKTHCLKKIERGKEGILHGVADRFFGGATELKRDSCFSILAEAQGGKSRTLDLMADSTESRDRWLKNLRLLLVHRHTLNVVGSNGLMRLRAVVDTPPTIPDRDQIKALDNGRRALLMGMSTLDLPKGTKPNGFDRALSFRKAGDMLHAVSFGARSRTMSKARRPSTQVDAHGLPHAIS</sequence>
<dbReference type="SUPFAM" id="SSF52540">
    <property type="entry name" value="P-loop containing nucleoside triphosphate hydrolases"/>
    <property type="match status" value="1"/>
</dbReference>
<dbReference type="InterPro" id="IPR011993">
    <property type="entry name" value="PH-like_dom_sf"/>
</dbReference>
<dbReference type="InterPro" id="IPR036961">
    <property type="entry name" value="Kinesin_motor_dom_sf"/>
</dbReference>
<dbReference type="Gene3D" id="3.40.850.10">
    <property type="entry name" value="Kinesin motor domain"/>
    <property type="match status" value="1"/>
</dbReference>
<dbReference type="CDD" id="cd00124">
    <property type="entry name" value="MYSc"/>
    <property type="match status" value="1"/>
</dbReference>
<protein>
    <recommendedName>
        <fullName evidence="12">Myosin motor domain-containing protein</fullName>
    </recommendedName>
</protein>
<keyword evidence="4 6" id="KW-0505">Motor protein</keyword>
<dbReference type="Proteomes" id="UP001515480">
    <property type="component" value="Unassembled WGS sequence"/>
</dbReference>
<dbReference type="PROSITE" id="PS50096">
    <property type="entry name" value="IQ"/>
    <property type="match status" value="3"/>
</dbReference>
<keyword evidence="3 6" id="KW-0518">Myosin</keyword>
<dbReference type="PANTHER" id="PTHR13140:SF706">
    <property type="entry name" value="DILUTE CLASS UNCONVENTIONAL MYOSIN, ISOFORM C"/>
    <property type="match status" value="1"/>
</dbReference>
<feature type="domain" description="PH" evidence="8">
    <location>
        <begin position="953"/>
        <end position="1088"/>
    </location>
</feature>
<name>A0AB34JIQ5_PRYPA</name>
<dbReference type="EMBL" id="JBGBPQ010000008">
    <property type="protein sequence ID" value="KAL1520554.1"/>
    <property type="molecule type" value="Genomic_DNA"/>
</dbReference>
<evidence type="ECO:0000256" key="4">
    <source>
        <dbReference type="ARBA" id="ARBA00023175"/>
    </source>
</evidence>
<keyword evidence="2 6" id="KW-0067">ATP-binding</keyword>
<evidence type="ECO:0000313" key="10">
    <source>
        <dbReference type="EMBL" id="KAL1520554.1"/>
    </source>
</evidence>
<proteinExistence type="inferred from homology"/>
<dbReference type="InterPro" id="IPR001609">
    <property type="entry name" value="Myosin_head_motor_dom-like"/>
</dbReference>
<dbReference type="SMART" id="SM00233">
    <property type="entry name" value="PH"/>
    <property type="match status" value="1"/>
</dbReference>
<evidence type="ECO:0000313" key="11">
    <source>
        <dbReference type="Proteomes" id="UP001515480"/>
    </source>
</evidence>
<evidence type="ECO:0000256" key="3">
    <source>
        <dbReference type="ARBA" id="ARBA00023123"/>
    </source>
</evidence>
<dbReference type="InterPro" id="IPR027417">
    <property type="entry name" value="P-loop_NTPase"/>
</dbReference>
<feature type="domain" description="Myosin motor" evidence="9">
    <location>
        <begin position="17"/>
        <end position="736"/>
    </location>
</feature>
<dbReference type="Gene3D" id="3.30.70.1590">
    <property type="match status" value="1"/>
</dbReference>
<evidence type="ECO:0000256" key="6">
    <source>
        <dbReference type="PROSITE-ProRule" id="PRU00782"/>
    </source>
</evidence>
<dbReference type="GO" id="GO:0051015">
    <property type="term" value="F:actin filament binding"/>
    <property type="evidence" value="ECO:0007669"/>
    <property type="project" value="TreeGrafter"/>
</dbReference>
<evidence type="ECO:0000256" key="7">
    <source>
        <dbReference type="SAM" id="MobiDB-lite"/>
    </source>
</evidence>
<evidence type="ECO:0000256" key="1">
    <source>
        <dbReference type="ARBA" id="ARBA00022741"/>
    </source>
</evidence>
<reference evidence="10 11" key="1">
    <citation type="journal article" date="2024" name="Science">
        <title>Giant polyketide synthase enzymes in the biosynthesis of giant marine polyether toxins.</title>
        <authorList>
            <person name="Fallon T.R."/>
            <person name="Shende V.V."/>
            <person name="Wierzbicki I.H."/>
            <person name="Pendleton A.L."/>
            <person name="Watervoot N.F."/>
            <person name="Auber R.P."/>
            <person name="Gonzalez D.J."/>
            <person name="Wisecaver J.H."/>
            <person name="Moore B.S."/>
        </authorList>
    </citation>
    <scope>NUCLEOTIDE SEQUENCE [LARGE SCALE GENOMIC DNA]</scope>
    <source>
        <strain evidence="10 11">12B1</strain>
    </source>
</reference>
<keyword evidence="11" id="KW-1185">Reference proteome</keyword>
<evidence type="ECO:0000259" key="8">
    <source>
        <dbReference type="PROSITE" id="PS50003"/>
    </source>
</evidence>
<dbReference type="Gene3D" id="1.10.10.820">
    <property type="match status" value="1"/>
</dbReference>
<feature type="region of interest" description="Disordered" evidence="7">
    <location>
        <begin position="1169"/>
        <end position="1193"/>
    </location>
</feature>
<accession>A0AB34JIQ5</accession>
<dbReference type="GO" id="GO:0000146">
    <property type="term" value="F:microfilament motor activity"/>
    <property type="evidence" value="ECO:0007669"/>
    <property type="project" value="TreeGrafter"/>
</dbReference>
<dbReference type="Gene3D" id="1.20.58.530">
    <property type="match status" value="1"/>
</dbReference>
<dbReference type="SMART" id="SM00242">
    <property type="entry name" value="MYSc"/>
    <property type="match status" value="1"/>
</dbReference>
<gene>
    <name evidence="10" type="ORF">AB1Y20_022130</name>
</gene>
<dbReference type="PRINTS" id="PR00193">
    <property type="entry name" value="MYOSINHEAVY"/>
</dbReference>
<dbReference type="GO" id="GO:0005524">
    <property type="term" value="F:ATP binding"/>
    <property type="evidence" value="ECO:0007669"/>
    <property type="project" value="UniProtKB-UniRule"/>
</dbReference>
<dbReference type="Gene3D" id="1.20.120.720">
    <property type="entry name" value="Myosin VI head, motor domain, U50 subdomain"/>
    <property type="match status" value="1"/>
</dbReference>
<dbReference type="PANTHER" id="PTHR13140">
    <property type="entry name" value="MYOSIN"/>
    <property type="match status" value="1"/>
</dbReference>
<dbReference type="SMART" id="SM00015">
    <property type="entry name" value="IQ"/>
    <property type="match status" value="4"/>
</dbReference>
<evidence type="ECO:0000256" key="5">
    <source>
        <dbReference type="ARBA" id="ARBA00023203"/>
    </source>
</evidence>
<dbReference type="GO" id="GO:0005737">
    <property type="term" value="C:cytoplasm"/>
    <property type="evidence" value="ECO:0007669"/>
    <property type="project" value="TreeGrafter"/>
</dbReference>
<dbReference type="Gene3D" id="2.30.29.30">
    <property type="entry name" value="Pleckstrin-homology domain (PH domain)/Phosphotyrosine-binding domain (PTB)"/>
    <property type="match status" value="1"/>
</dbReference>
<dbReference type="PROSITE" id="PS50003">
    <property type="entry name" value="PH_DOMAIN"/>
    <property type="match status" value="1"/>
</dbReference>
<dbReference type="GO" id="GO:0016459">
    <property type="term" value="C:myosin complex"/>
    <property type="evidence" value="ECO:0007669"/>
    <property type="project" value="UniProtKB-KW"/>
</dbReference>
<dbReference type="PROSITE" id="PS51456">
    <property type="entry name" value="MYOSIN_MOTOR"/>
    <property type="match status" value="1"/>
</dbReference>
<comment type="caution">
    <text evidence="10">The sequence shown here is derived from an EMBL/GenBank/DDBJ whole genome shotgun (WGS) entry which is preliminary data.</text>
</comment>
<evidence type="ECO:0008006" key="12">
    <source>
        <dbReference type="Google" id="ProtNLM"/>
    </source>
</evidence>
<evidence type="ECO:0000259" key="9">
    <source>
        <dbReference type="PROSITE" id="PS51456"/>
    </source>
</evidence>
<dbReference type="GO" id="GO:0007015">
    <property type="term" value="P:actin filament organization"/>
    <property type="evidence" value="ECO:0007669"/>
    <property type="project" value="TreeGrafter"/>
</dbReference>